<feature type="domain" description="HpcH/HpaI aldolase/citrate lyase" evidence="7">
    <location>
        <begin position="18"/>
        <end position="241"/>
    </location>
</feature>
<keyword evidence="3" id="KW-0479">Metal-binding</keyword>
<evidence type="ECO:0000259" key="7">
    <source>
        <dbReference type="Pfam" id="PF03328"/>
    </source>
</evidence>
<dbReference type="Pfam" id="PF03328">
    <property type="entry name" value="HpcH_HpaI"/>
    <property type="match status" value="1"/>
</dbReference>
<dbReference type="EMBL" id="JALIDZ010000001">
    <property type="protein sequence ID" value="MCT8970651.1"/>
    <property type="molecule type" value="Genomic_DNA"/>
</dbReference>
<dbReference type="RefSeq" id="WP_261614216.1">
    <property type="nucleotide sequence ID" value="NZ_JALIDZ010000001.1"/>
</dbReference>
<organism evidence="8 9">
    <name type="scientific">Microbaculum marinisediminis</name>
    <dbReference type="NCBI Taxonomy" id="2931392"/>
    <lineage>
        <taxon>Bacteria</taxon>
        <taxon>Pseudomonadati</taxon>
        <taxon>Pseudomonadota</taxon>
        <taxon>Alphaproteobacteria</taxon>
        <taxon>Hyphomicrobiales</taxon>
        <taxon>Tepidamorphaceae</taxon>
        <taxon>Microbaculum</taxon>
    </lineage>
</organism>
<dbReference type="PANTHER" id="PTHR30502:SF4">
    <property type="entry name" value="5-KETO-4-DEOXY-D-GLUCARATE ALDOLASE"/>
    <property type="match status" value="1"/>
</dbReference>
<reference evidence="8 9" key="1">
    <citation type="submission" date="2022-04" db="EMBL/GenBank/DDBJ databases">
        <authorList>
            <person name="Ye Y.-Q."/>
            <person name="Du Z.-J."/>
        </authorList>
    </citation>
    <scope>NUCLEOTIDE SEQUENCE [LARGE SCALE GENOMIC DNA]</scope>
    <source>
        <strain evidence="8 9">A6E488</strain>
    </source>
</reference>
<dbReference type="AlphaFoldDB" id="A0AAW5QW07"/>
<dbReference type="Gene3D" id="3.20.20.60">
    <property type="entry name" value="Phosphoenolpyruvate-binding domains"/>
    <property type="match status" value="1"/>
</dbReference>
<dbReference type="GO" id="GO:0005737">
    <property type="term" value="C:cytoplasm"/>
    <property type="evidence" value="ECO:0007669"/>
    <property type="project" value="UniProtKB-ARBA"/>
</dbReference>
<comment type="caution">
    <text evidence="8">The sequence shown here is derived from an EMBL/GenBank/DDBJ whole genome shotgun (WGS) entry which is preliminary data.</text>
</comment>
<evidence type="ECO:0000313" key="9">
    <source>
        <dbReference type="Proteomes" id="UP001320898"/>
    </source>
</evidence>
<dbReference type="InterPro" id="IPR050251">
    <property type="entry name" value="HpcH-HpaI_aldolase"/>
</dbReference>
<keyword evidence="5" id="KW-0670">Pyruvate</keyword>
<dbReference type="SUPFAM" id="SSF51621">
    <property type="entry name" value="Phosphoenolpyruvate/pyruvate domain"/>
    <property type="match status" value="1"/>
</dbReference>
<dbReference type="InterPro" id="IPR040442">
    <property type="entry name" value="Pyrv_kinase-like_dom_sf"/>
</dbReference>
<dbReference type="FunFam" id="3.20.20.60:FF:000004">
    <property type="entry name" value="5-keto-4-deoxy-D-glucarate aldolase"/>
    <property type="match status" value="1"/>
</dbReference>
<dbReference type="GO" id="GO:0016832">
    <property type="term" value="F:aldehyde-lyase activity"/>
    <property type="evidence" value="ECO:0007669"/>
    <property type="project" value="UniProtKB-ARBA"/>
</dbReference>
<keyword evidence="4 8" id="KW-0456">Lyase</keyword>
<comment type="cofactor">
    <cofactor evidence="1">
        <name>a divalent metal cation</name>
        <dbReference type="ChEBI" id="CHEBI:60240"/>
    </cofactor>
</comment>
<evidence type="ECO:0000256" key="5">
    <source>
        <dbReference type="ARBA" id="ARBA00023317"/>
    </source>
</evidence>
<dbReference type="InterPro" id="IPR015813">
    <property type="entry name" value="Pyrv/PenolPyrv_kinase-like_dom"/>
</dbReference>
<evidence type="ECO:0000256" key="2">
    <source>
        <dbReference type="ARBA" id="ARBA00005568"/>
    </source>
</evidence>
<comment type="similarity">
    <text evidence="2">Belongs to the HpcH/HpaI aldolase family.</text>
</comment>
<sequence length="255" mass="26831">MDLNRNAFKHAIAAGTRQIGLWSSLSSSTAAEIVSDSGFDWILFDMEHAPNDIAEIVALQQAAQAGSATPIVRPAWNDAVLIKRVLDSGAQSILVPFVQTPEEARQAVAAAKYPPEGIRGAAGSARASRYGRVSGYLNKANAEICVLVQIETGEALAQIDEIATVEGVDGVFIGPNDLSASMGHLGNMGHPEVQAAIEHAVTRLKAVGKPAGILTSNHDEARRYIDWGYGFVAVGSDVGLLTKGADALAKTFKTL</sequence>
<proteinExistence type="inferred from homology"/>
<comment type="catalytic activity">
    <reaction evidence="6">
        <text>D-glyceraldehyde + pyruvate = 2-dehydro-3-deoxy-L-galactonate</text>
        <dbReference type="Rhea" id="RHEA:80055"/>
        <dbReference type="ChEBI" id="CHEBI:15361"/>
        <dbReference type="ChEBI" id="CHEBI:17378"/>
        <dbReference type="ChEBI" id="CHEBI:75545"/>
    </reaction>
</comment>
<evidence type="ECO:0000256" key="1">
    <source>
        <dbReference type="ARBA" id="ARBA00001968"/>
    </source>
</evidence>
<evidence type="ECO:0000256" key="6">
    <source>
        <dbReference type="ARBA" id="ARBA00045074"/>
    </source>
</evidence>
<gene>
    <name evidence="8" type="ORF">MUB46_02145</name>
</gene>
<dbReference type="PANTHER" id="PTHR30502">
    <property type="entry name" value="2-KETO-3-DEOXY-L-RHAMNONATE ALDOLASE"/>
    <property type="match status" value="1"/>
</dbReference>
<accession>A0AAW5QW07</accession>
<keyword evidence="9" id="KW-1185">Reference proteome</keyword>
<evidence type="ECO:0000256" key="3">
    <source>
        <dbReference type="ARBA" id="ARBA00022723"/>
    </source>
</evidence>
<evidence type="ECO:0000313" key="8">
    <source>
        <dbReference type="EMBL" id="MCT8970651.1"/>
    </source>
</evidence>
<protein>
    <submittedName>
        <fullName evidence="8">HpcH/HpaI aldolase/citrate lyase family protein</fullName>
    </submittedName>
</protein>
<dbReference type="GO" id="GO:0046872">
    <property type="term" value="F:metal ion binding"/>
    <property type="evidence" value="ECO:0007669"/>
    <property type="project" value="UniProtKB-KW"/>
</dbReference>
<dbReference type="Proteomes" id="UP001320898">
    <property type="component" value="Unassembled WGS sequence"/>
</dbReference>
<dbReference type="InterPro" id="IPR005000">
    <property type="entry name" value="Aldolase/citrate-lyase_domain"/>
</dbReference>
<name>A0AAW5QW07_9HYPH</name>
<evidence type="ECO:0000256" key="4">
    <source>
        <dbReference type="ARBA" id="ARBA00023239"/>
    </source>
</evidence>